<evidence type="ECO:0000313" key="1">
    <source>
        <dbReference type="EMBL" id="KAF4707758.1"/>
    </source>
</evidence>
<proteinExistence type="predicted"/>
<evidence type="ECO:0000313" key="2">
    <source>
        <dbReference type="Proteomes" id="UP000553632"/>
    </source>
</evidence>
<dbReference type="AlphaFoldDB" id="A0A7J6QHL9"/>
<sequence>MGPLLPSRVLLKSASTFTGVLQQFARTAASRESGGIKGAWAQLLDPLPQRKEGTGGDKKALGAQSGEGGFCGGALLRSPFPDTASLEGGRSERLHDPGGCKLELEGIRKHLECPRICLSEGR</sequence>
<comment type="caution">
    <text evidence="1">The sequence shown here is derived from an EMBL/GenBank/DDBJ whole genome shotgun (WGS) entry which is preliminary data.</text>
</comment>
<reference evidence="1 2" key="1">
    <citation type="submission" date="2020-04" db="EMBL/GenBank/DDBJ databases">
        <title>Perkinsus olseni comparative genomics.</title>
        <authorList>
            <person name="Bogema D.R."/>
        </authorList>
    </citation>
    <scope>NUCLEOTIDE SEQUENCE [LARGE SCALE GENOMIC DNA]</scope>
    <source>
        <strain evidence="1 2">ATCC PRA-207</strain>
    </source>
</reference>
<protein>
    <submittedName>
        <fullName evidence="1">Uncharacterized protein</fullName>
    </submittedName>
</protein>
<organism evidence="1 2">
    <name type="scientific">Perkinsus olseni</name>
    <name type="common">Perkinsus atlanticus</name>
    <dbReference type="NCBI Taxonomy" id="32597"/>
    <lineage>
        <taxon>Eukaryota</taxon>
        <taxon>Sar</taxon>
        <taxon>Alveolata</taxon>
        <taxon>Perkinsozoa</taxon>
        <taxon>Perkinsea</taxon>
        <taxon>Perkinsida</taxon>
        <taxon>Perkinsidae</taxon>
        <taxon>Perkinsus</taxon>
    </lineage>
</organism>
<dbReference type="Proteomes" id="UP000553632">
    <property type="component" value="Unassembled WGS sequence"/>
</dbReference>
<accession>A0A7J6QHL9</accession>
<gene>
    <name evidence="1" type="ORF">FOZ63_031175</name>
</gene>
<dbReference type="EMBL" id="JABANO010032926">
    <property type="protein sequence ID" value="KAF4707758.1"/>
    <property type="molecule type" value="Genomic_DNA"/>
</dbReference>
<name>A0A7J6QHL9_PEROL</name>
<keyword evidence="2" id="KW-1185">Reference proteome</keyword>